<comment type="caution">
    <text evidence="1">The sequence shown here is derived from an EMBL/GenBank/DDBJ whole genome shotgun (WGS) entry which is preliminary data.</text>
</comment>
<evidence type="ECO:0000313" key="2">
    <source>
        <dbReference type="Proteomes" id="UP000724874"/>
    </source>
</evidence>
<protein>
    <submittedName>
        <fullName evidence="1">Uncharacterized protein</fullName>
    </submittedName>
</protein>
<reference evidence="1" key="1">
    <citation type="submission" date="2020-11" db="EMBL/GenBank/DDBJ databases">
        <authorList>
            <consortium name="DOE Joint Genome Institute"/>
            <person name="Ahrendt S."/>
            <person name="Riley R."/>
            <person name="Andreopoulos W."/>
            <person name="LaButti K."/>
            <person name="Pangilinan J."/>
            <person name="Ruiz-duenas F.J."/>
            <person name="Barrasa J.M."/>
            <person name="Sanchez-Garcia M."/>
            <person name="Camarero S."/>
            <person name="Miyauchi S."/>
            <person name="Serrano A."/>
            <person name="Linde D."/>
            <person name="Babiker R."/>
            <person name="Drula E."/>
            <person name="Ayuso-Fernandez I."/>
            <person name="Pacheco R."/>
            <person name="Padilla G."/>
            <person name="Ferreira P."/>
            <person name="Barriuso J."/>
            <person name="Kellner H."/>
            <person name="Castanera R."/>
            <person name="Alfaro M."/>
            <person name="Ramirez L."/>
            <person name="Pisabarro A.G."/>
            <person name="Kuo A."/>
            <person name="Tritt A."/>
            <person name="Lipzen A."/>
            <person name="He G."/>
            <person name="Yan M."/>
            <person name="Ng V."/>
            <person name="Cullen D."/>
            <person name="Martin F."/>
            <person name="Rosso M.-N."/>
            <person name="Henrissat B."/>
            <person name="Hibbett D."/>
            <person name="Martinez A.T."/>
            <person name="Grigoriev I.V."/>
        </authorList>
    </citation>
    <scope>NUCLEOTIDE SEQUENCE</scope>
    <source>
        <strain evidence="1">AH 44721</strain>
    </source>
</reference>
<sequence length="377" mass="43248">MEGESRSYKWYEYVPGDVRASKFRIIPETRHVGHEQGSDSVEAQNLTAFPLERTSFLRRYLDNIMPLDLKTTLRSASFFYNPETGDLSVTMCFPIDKSEDAWEPGHKIQVLSLLLGHTADARHYQVTLWIIQWARRYFNSTMRGIIFNCPQTCSSLTYTDIEHLYDPGSAENKLVPSSVIRFPRMHTLLWSGDAYLFQKFLAKVSSPNFRAITIQSRICIKDAHYILMCLSKTKAKNVKIESLSDAVLPAPAFVRDDHPSVNGTHAVLHKLETLKLGLNDIADVGALFDRLYLPTLRSLELVLADIPNPEEPLRYFTKTKKSKVFTKTLEVVNIVCGDSTLKRLQSPVHIGYEIRKRFRPTIIQFSDFEGDIKLRWK</sequence>
<proteinExistence type="predicted"/>
<evidence type="ECO:0000313" key="1">
    <source>
        <dbReference type="EMBL" id="KAF8888705.1"/>
    </source>
</evidence>
<keyword evidence="2" id="KW-1185">Reference proteome</keyword>
<dbReference type="AlphaFoldDB" id="A0A9P5TL98"/>
<name>A0A9P5TL98_GYMJU</name>
<organism evidence="1 2">
    <name type="scientific">Gymnopilus junonius</name>
    <name type="common">Spectacular rustgill mushroom</name>
    <name type="synonym">Gymnopilus spectabilis subsp. junonius</name>
    <dbReference type="NCBI Taxonomy" id="109634"/>
    <lineage>
        <taxon>Eukaryota</taxon>
        <taxon>Fungi</taxon>
        <taxon>Dikarya</taxon>
        <taxon>Basidiomycota</taxon>
        <taxon>Agaricomycotina</taxon>
        <taxon>Agaricomycetes</taxon>
        <taxon>Agaricomycetidae</taxon>
        <taxon>Agaricales</taxon>
        <taxon>Agaricineae</taxon>
        <taxon>Hymenogastraceae</taxon>
        <taxon>Gymnopilus</taxon>
    </lineage>
</organism>
<dbReference type="Proteomes" id="UP000724874">
    <property type="component" value="Unassembled WGS sequence"/>
</dbReference>
<accession>A0A9P5TL98</accession>
<gene>
    <name evidence="1" type="ORF">CPB84DRAFT_1786001</name>
</gene>
<dbReference type="EMBL" id="JADNYJ010000083">
    <property type="protein sequence ID" value="KAF8888705.1"/>
    <property type="molecule type" value="Genomic_DNA"/>
</dbReference>